<dbReference type="Gene3D" id="1.10.1660.10">
    <property type="match status" value="1"/>
</dbReference>
<dbReference type="GO" id="GO:0006271">
    <property type="term" value="P:DNA strand elongation involved in DNA replication"/>
    <property type="evidence" value="ECO:0007669"/>
    <property type="project" value="TreeGrafter"/>
</dbReference>
<dbReference type="SMART" id="SM00422">
    <property type="entry name" value="HTH_MERR"/>
    <property type="match status" value="1"/>
</dbReference>
<dbReference type="SUPFAM" id="SSF46955">
    <property type="entry name" value="Putative DNA-binding domain"/>
    <property type="match status" value="1"/>
</dbReference>
<dbReference type="AlphaFoldDB" id="A0A8J3J9T8"/>
<dbReference type="Proteomes" id="UP000612808">
    <property type="component" value="Unassembled WGS sequence"/>
</dbReference>
<keyword evidence="7" id="KW-0239">DNA-directed DNA polymerase</keyword>
<keyword evidence="5" id="KW-0548">Nucleotidyltransferase</keyword>
<evidence type="ECO:0000256" key="3">
    <source>
        <dbReference type="ARBA" id="ARBA00022490"/>
    </source>
</evidence>
<comment type="caution">
    <text evidence="10">The sequence shown here is derived from an EMBL/GenBank/DDBJ whole genome shotgun (WGS) entry which is preliminary data.</text>
</comment>
<keyword evidence="6" id="KW-0235">DNA replication</keyword>
<proteinExistence type="inferred from homology"/>
<evidence type="ECO:0000256" key="2">
    <source>
        <dbReference type="ARBA" id="ARBA00010752"/>
    </source>
</evidence>
<evidence type="ECO:0000313" key="10">
    <source>
        <dbReference type="EMBL" id="GID14492.1"/>
    </source>
</evidence>
<evidence type="ECO:0000313" key="11">
    <source>
        <dbReference type="Proteomes" id="UP000612808"/>
    </source>
</evidence>
<dbReference type="InterPro" id="IPR046938">
    <property type="entry name" value="DNA_clamp_sf"/>
</dbReference>
<gene>
    <name evidence="10" type="ORF">Aru02nite_53810</name>
</gene>
<accession>A0A8J3J9T8</accession>
<sequence length="339" mass="35755">MYDGELLGIGEMARAGGLPVSALRFYDGAGLLVPRRVDPRSGYRRYGRDQVPVARLLARLRRVGMPLAEMRALVAARHDRALVGALVAGHLARLEAGLADARRELESVMSETDPAVTAFRVTAADLRHALDAVRFALPTAGPADLDAVLFEVDDERLTLVATDRYRMAVSAVPVTGRSGPAGRLPVPRAELDRIAALAADPLDARIDGDVLHLADLTLTAHPGDYPAYRMVVGSVGGQRIPVDAGELRAMLADGPVHTVPEAQGPVAALGLDPAGALRVVDPTTPGFVAAVNRGYLLDALDAAPAGQLVLDLDGPLHPLAVRHPTDPGTYSVLMPVRLP</sequence>
<dbReference type="GO" id="GO:0003677">
    <property type="term" value="F:DNA binding"/>
    <property type="evidence" value="ECO:0007669"/>
    <property type="project" value="UniProtKB-KW"/>
</dbReference>
<evidence type="ECO:0000256" key="7">
    <source>
        <dbReference type="ARBA" id="ARBA00022932"/>
    </source>
</evidence>
<dbReference type="GO" id="GO:0009360">
    <property type="term" value="C:DNA polymerase III complex"/>
    <property type="evidence" value="ECO:0007669"/>
    <property type="project" value="InterPro"/>
</dbReference>
<keyword evidence="11" id="KW-1185">Reference proteome</keyword>
<dbReference type="GO" id="GO:0005737">
    <property type="term" value="C:cytoplasm"/>
    <property type="evidence" value="ECO:0007669"/>
    <property type="project" value="UniProtKB-SubCell"/>
</dbReference>
<comment type="subcellular location">
    <subcellularLocation>
        <location evidence="1">Cytoplasm</location>
    </subcellularLocation>
</comment>
<dbReference type="EMBL" id="BOMB01000031">
    <property type="protein sequence ID" value="GID14492.1"/>
    <property type="molecule type" value="Genomic_DNA"/>
</dbReference>
<dbReference type="SUPFAM" id="SSF55979">
    <property type="entry name" value="DNA clamp"/>
    <property type="match status" value="2"/>
</dbReference>
<keyword evidence="3" id="KW-0963">Cytoplasm</keyword>
<dbReference type="Pfam" id="PF13411">
    <property type="entry name" value="MerR_1"/>
    <property type="match status" value="1"/>
</dbReference>
<dbReference type="RefSeq" id="WP_239076969.1">
    <property type="nucleotide sequence ID" value="NZ_BAAAZM010000018.1"/>
</dbReference>
<evidence type="ECO:0000256" key="1">
    <source>
        <dbReference type="ARBA" id="ARBA00004496"/>
    </source>
</evidence>
<protein>
    <recommendedName>
        <fullName evidence="9">HTH merR-type domain-containing protein</fullName>
    </recommendedName>
</protein>
<dbReference type="InterPro" id="IPR001001">
    <property type="entry name" value="DNA_polIII_beta"/>
</dbReference>
<feature type="domain" description="HTH merR-type" evidence="9">
    <location>
        <begin position="6"/>
        <end position="76"/>
    </location>
</feature>
<dbReference type="Gene3D" id="3.10.150.10">
    <property type="entry name" value="DNA Polymerase III, subunit A, domain 2"/>
    <property type="match status" value="2"/>
</dbReference>
<dbReference type="PROSITE" id="PS50937">
    <property type="entry name" value="HTH_MERR_2"/>
    <property type="match status" value="1"/>
</dbReference>
<dbReference type="GO" id="GO:0006355">
    <property type="term" value="P:regulation of DNA-templated transcription"/>
    <property type="evidence" value="ECO:0007669"/>
    <property type="project" value="InterPro"/>
</dbReference>
<comment type="similarity">
    <text evidence="2">Belongs to the beta sliding clamp family.</text>
</comment>
<dbReference type="InterPro" id="IPR000551">
    <property type="entry name" value="MerR-type_HTH_dom"/>
</dbReference>
<evidence type="ECO:0000256" key="6">
    <source>
        <dbReference type="ARBA" id="ARBA00022705"/>
    </source>
</evidence>
<evidence type="ECO:0000256" key="5">
    <source>
        <dbReference type="ARBA" id="ARBA00022695"/>
    </source>
</evidence>
<reference evidence="10" key="1">
    <citation type="submission" date="2021-01" db="EMBL/GenBank/DDBJ databases">
        <title>Whole genome shotgun sequence of Actinocatenispora rupis NBRC 107355.</title>
        <authorList>
            <person name="Komaki H."/>
            <person name="Tamura T."/>
        </authorList>
    </citation>
    <scope>NUCLEOTIDE SEQUENCE</scope>
    <source>
        <strain evidence="10">NBRC 107355</strain>
    </source>
</reference>
<keyword evidence="8" id="KW-0238">DNA-binding</keyword>
<dbReference type="InterPro" id="IPR009061">
    <property type="entry name" value="DNA-bd_dom_put_sf"/>
</dbReference>
<dbReference type="PANTHER" id="PTHR30478:SF0">
    <property type="entry name" value="BETA SLIDING CLAMP"/>
    <property type="match status" value="1"/>
</dbReference>
<dbReference type="GO" id="GO:0003887">
    <property type="term" value="F:DNA-directed DNA polymerase activity"/>
    <property type="evidence" value="ECO:0007669"/>
    <property type="project" value="UniProtKB-KW"/>
</dbReference>
<organism evidence="10 11">
    <name type="scientific">Actinocatenispora rupis</name>
    <dbReference type="NCBI Taxonomy" id="519421"/>
    <lineage>
        <taxon>Bacteria</taxon>
        <taxon>Bacillati</taxon>
        <taxon>Actinomycetota</taxon>
        <taxon>Actinomycetes</taxon>
        <taxon>Micromonosporales</taxon>
        <taxon>Micromonosporaceae</taxon>
        <taxon>Actinocatenispora</taxon>
    </lineage>
</organism>
<evidence type="ECO:0000256" key="8">
    <source>
        <dbReference type="ARBA" id="ARBA00023125"/>
    </source>
</evidence>
<evidence type="ECO:0000259" key="9">
    <source>
        <dbReference type="PROSITE" id="PS50937"/>
    </source>
</evidence>
<evidence type="ECO:0000256" key="4">
    <source>
        <dbReference type="ARBA" id="ARBA00022679"/>
    </source>
</evidence>
<name>A0A8J3J9T8_9ACTN</name>
<dbReference type="PANTHER" id="PTHR30478">
    <property type="entry name" value="DNA POLYMERASE III SUBUNIT BETA"/>
    <property type="match status" value="1"/>
</dbReference>
<keyword evidence="4" id="KW-0808">Transferase</keyword>